<keyword evidence="5 6" id="KW-0949">S-adenosyl-L-methionine</keyword>
<keyword evidence="1 6" id="KW-0963">Cytoplasm</keyword>
<dbReference type="InterPro" id="IPR014777">
    <property type="entry name" value="4pyrrole_Mease_sub1"/>
</dbReference>
<dbReference type="RefSeq" id="WP_073372351.1">
    <property type="nucleotide sequence ID" value="NZ_CP017813.1"/>
</dbReference>
<dbReference type="NCBIfam" id="TIGR00096">
    <property type="entry name" value="16S rRNA (cytidine(1402)-2'-O)-methyltransferase"/>
    <property type="match status" value="1"/>
</dbReference>
<accession>A0A1L4FRW8</accession>
<keyword evidence="2 6" id="KW-0698">rRNA processing</keyword>
<evidence type="ECO:0000256" key="3">
    <source>
        <dbReference type="ARBA" id="ARBA00022603"/>
    </source>
</evidence>
<dbReference type="AlphaFoldDB" id="A0A1L4FRW8"/>
<dbReference type="InterPro" id="IPR014776">
    <property type="entry name" value="4pyrrole_Mease_sub2"/>
</dbReference>
<sequence length="232" mass="25785">MAKLYLVGTPIGNLEDITIRATKTLEFVDVIACEDTRVTLKLLNALGISHKKLITYNNFNEKNGSKGILKLIQENNLNVALVSDAGMPIVSDPGFEVLRQAKSAGVEFELIPGVSAVTTAFALSSLSNTFTFCGFIKDKSQQRINSLSKLTEGTYIYFVSPHKILNVLTDITNVFEGQESIFLAKELTKMYEEFFEGTAQNIFDTLSQREAIKGEFTLVLKIPKIKRNKYAN</sequence>
<dbReference type="PROSITE" id="PS01296">
    <property type="entry name" value="RSMI"/>
    <property type="match status" value="1"/>
</dbReference>
<evidence type="ECO:0000256" key="5">
    <source>
        <dbReference type="ARBA" id="ARBA00022691"/>
    </source>
</evidence>
<keyword evidence="3 6" id="KW-0489">Methyltransferase</keyword>
<dbReference type="GO" id="GO:0005737">
    <property type="term" value="C:cytoplasm"/>
    <property type="evidence" value="ECO:0007669"/>
    <property type="project" value="UniProtKB-SubCell"/>
</dbReference>
<dbReference type="Gene3D" id="3.30.950.10">
    <property type="entry name" value="Methyltransferase, Cobalt-precorrin-4 Transmethylase, Domain 2"/>
    <property type="match status" value="1"/>
</dbReference>
<evidence type="ECO:0000256" key="1">
    <source>
        <dbReference type="ARBA" id="ARBA00022490"/>
    </source>
</evidence>
<keyword evidence="4 6" id="KW-0808">Transferase</keyword>
<evidence type="ECO:0000259" key="7">
    <source>
        <dbReference type="Pfam" id="PF00590"/>
    </source>
</evidence>
<dbReference type="InterPro" id="IPR035996">
    <property type="entry name" value="4pyrrol_Methylase_sf"/>
</dbReference>
<evidence type="ECO:0000313" key="8">
    <source>
        <dbReference type="EMBL" id="APJ38348.1"/>
    </source>
</evidence>
<keyword evidence="9" id="KW-1185">Reference proteome</keyword>
<dbReference type="FunFam" id="3.40.1010.10:FF:000007">
    <property type="entry name" value="Ribosomal RNA small subunit methyltransferase I"/>
    <property type="match status" value="1"/>
</dbReference>
<dbReference type="Pfam" id="PF00590">
    <property type="entry name" value="TP_methylase"/>
    <property type="match status" value="1"/>
</dbReference>
<dbReference type="STRING" id="48003.BLA55_01505"/>
<name>A0A1L4FRW8_9BACT</name>
<protein>
    <recommendedName>
        <fullName evidence="6">Ribosomal RNA small subunit methyltransferase I</fullName>
        <ecNumber evidence="6">2.1.1.198</ecNumber>
    </recommendedName>
    <alternativeName>
        <fullName evidence="6">16S rRNA 2'-O-ribose C1402 methyltransferase</fullName>
    </alternativeName>
    <alternativeName>
        <fullName evidence="6">rRNA (cytidine-2'-O-)-methyltransferase RsmI</fullName>
    </alternativeName>
</protein>
<dbReference type="Gene3D" id="3.40.1010.10">
    <property type="entry name" value="Cobalt-precorrin-4 Transmethylase, Domain 1"/>
    <property type="match status" value="1"/>
</dbReference>
<feature type="domain" description="Tetrapyrrole methylase" evidence="7">
    <location>
        <begin position="3"/>
        <end position="201"/>
    </location>
</feature>
<organism evidence="8 9">
    <name type="scientific">Mycoplasmopsis pullorum</name>
    <dbReference type="NCBI Taxonomy" id="48003"/>
    <lineage>
        <taxon>Bacteria</taxon>
        <taxon>Bacillati</taxon>
        <taxon>Mycoplasmatota</taxon>
        <taxon>Mycoplasmoidales</taxon>
        <taxon>Metamycoplasmataceae</taxon>
        <taxon>Mycoplasmopsis</taxon>
    </lineage>
</organism>
<dbReference type="HAMAP" id="MF_01877">
    <property type="entry name" value="16SrRNA_methyltr_I"/>
    <property type="match status" value="1"/>
</dbReference>
<dbReference type="SUPFAM" id="SSF53790">
    <property type="entry name" value="Tetrapyrrole methylase"/>
    <property type="match status" value="1"/>
</dbReference>
<dbReference type="PANTHER" id="PTHR46111">
    <property type="entry name" value="RIBOSOMAL RNA SMALL SUBUNIT METHYLTRANSFERASE I"/>
    <property type="match status" value="1"/>
</dbReference>
<dbReference type="CDD" id="cd11648">
    <property type="entry name" value="RsmI"/>
    <property type="match status" value="1"/>
</dbReference>
<evidence type="ECO:0000256" key="2">
    <source>
        <dbReference type="ARBA" id="ARBA00022552"/>
    </source>
</evidence>
<evidence type="ECO:0000256" key="6">
    <source>
        <dbReference type="HAMAP-Rule" id="MF_01877"/>
    </source>
</evidence>
<comment type="catalytic activity">
    <reaction evidence="6">
        <text>cytidine(1402) in 16S rRNA + S-adenosyl-L-methionine = 2'-O-methylcytidine(1402) in 16S rRNA + S-adenosyl-L-homocysteine + H(+)</text>
        <dbReference type="Rhea" id="RHEA:42924"/>
        <dbReference type="Rhea" id="RHEA-COMP:10285"/>
        <dbReference type="Rhea" id="RHEA-COMP:10286"/>
        <dbReference type="ChEBI" id="CHEBI:15378"/>
        <dbReference type="ChEBI" id="CHEBI:57856"/>
        <dbReference type="ChEBI" id="CHEBI:59789"/>
        <dbReference type="ChEBI" id="CHEBI:74495"/>
        <dbReference type="ChEBI" id="CHEBI:82748"/>
        <dbReference type="EC" id="2.1.1.198"/>
    </reaction>
</comment>
<dbReference type="EMBL" id="CP017813">
    <property type="protein sequence ID" value="APJ38348.1"/>
    <property type="molecule type" value="Genomic_DNA"/>
</dbReference>
<dbReference type="KEGG" id="mpul:BLA55_01505"/>
<evidence type="ECO:0000313" key="9">
    <source>
        <dbReference type="Proteomes" id="UP000184322"/>
    </source>
</evidence>
<dbReference type="Proteomes" id="UP000184322">
    <property type="component" value="Chromosome"/>
</dbReference>
<dbReference type="InterPro" id="IPR000878">
    <property type="entry name" value="4pyrrol_Mease"/>
</dbReference>
<dbReference type="PIRSF" id="PIRSF005917">
    <property type="entry name" value="MTase_YraL"/>
    <property type="match status" value="1"/>
</dbReference>
<reference evidence="9" key="1">
    <citation type="submission" date="2016-10" db="EMBL/GenBank/DDBJ databases">
        <authorList>
            <person name="Beylefeld A."/>
            <person name="Abolnik C."/>
        </authorList>
    </citation>
    <scope>NUCLEOTIDE SEQUENCE [LARGE SCALE GENOMIC DNA]</scope>
    <source>
        <strain evidence="9">B359_6</strain>
    </source>
</reference>
<dbReference type="PANTHER" id="PTHR46111:SF1">
    <property type="entry name" value="RIBOSOMAL RNA SMALL SUBUNIT METHYLTRANSFERASE I"/>
    <property type="match status" value="1"/>
</dbReference>
<gene>
    <name evidence="6" type="primary">rsmI</name>
    <name evidence="8" type="ORF">BLA55_01505</name>
</gene>
<dbReference type="OrthoDB" id="9809084at2"/>
<dbReference type="InterPro" id="IPR018063">
    <property type="entry name" value="SAM_MeTrfase_RsmI_CS"/>
</dbReference>
<comment type="subcellular location">
    <subcellularLocation>
        <location evidence="6">Cytoplasm</location>
    </subcellularLocation>
</comment>
<comment type="similarity">
    <text evidence="6">Belongs to the methyltransferase superfamily. RsmI family.</text>
</comment>
<proteinExistence type="inferred from homology"/>
<evidence type="ECO:0000256" key="4">
    <source>
        <dbReference type="ARBA" id="ARBA00022679"/>
    </source>
</evidence>
<dbReference type="EC" id="2.1.1.198" evidence="6"/>
<comment type="function">
    <text evidence="6">Catalyzes the 2'-O-methylation of the ribose of cytidine 1402 (C1402) in 16S rRNA.</text>
</comment>
<dbReference type="InterPro" id="IPR008189">
    <property type="entry name" value="rRNA_ssu_MeTfrase_I"/>
</dbReference>
<dbReference type="GO" id="GO:0070677">
    <property type="term" value="F:rRNA (cytosine-2'-O-)-methyltransferase activity"/>
    <property type="evidence" value="ECO:0007669"/>
    <property type="project" value="UniProtKB-UniRule"/>
</dbReference>